<evidence type="ECO:0000256" key="2">
    <source>
        <dbReference type="ARBA" id="ARBA00009307"/>
    </source>
</evidence>
<dbReference type="GO" id="GO:0060213">
    <property type="term" value="P:positive regulation of nuclear-transcribed mRNA poly(A) tail shortening"/>
    <property type="evidence" value="ECO:0007669"/>
    <property type="project" value="TreeGrafter"/>
</dbReference>
<proteinExistence type="inferred from homology"/>
<dbReference type="Gene3D" id="3.30.1490.120">
    <property type="entry name" value="RNA polymerase Rpb7-like, N-terminal domain"/>
    <property type="match status" value="1"/>
</dbReference>
<comment type="similarity">
    <text evidence="2">Belongs to the eukaryotic RPB7/RPC8 RNA polymerase subunit family.</text>
</comment>
<dbReference type="Gene3D" id="2.40.50.140">
    <property type="entry name" value="Nucleic acid-binding proteins"/>
    <property type="match status" value="1"/>
</dbReference>
<dbReference type="SUPFAM" id="SSF88798">
    <property type="entry name" value="N-terminal, heterodimerisation domain of RBP7 (RpoE)"/>
    <property type="match status" value="1"/>
</dbReference>
<name>A0A1D2NCA2_ORCCI</name>
<accession>A0A1D2NCA2</accession>
<dbReference type="GO" id="GO:0005665">
    <property type="term" value="C:RNA polymerase II, core complex"/>
    <property type="evidence" value="ECO:0007669"/>
    <property type="project" value="TreeGrafter"/>
</dbReference>
<dbReference type="STRING" id="48709.A0A1D2NCA2"/>
<dbReference type="InterPro" id="IPR045113">
    <property type="entry name" value="Rpb7-like"/>
</dbReference>
<comment type="subcellular location">
    <subcellularLocation>
        <location evidence="1">Nucleus</location>
    </subcellularLocation>
</comment>
<reference evidence="5 6" key="1">
    <citation type="journal article" date="2016" name="Genome Biol. Evol.">
        <title>Gene Family Evolution Reflects Adaptation to Soil Environmental Stressors in the Genome of the Collembolan Orchesella cincta.</title>
        <authorList>
            <person name="Faddeeva-Vakhrusheva A."/>
            <person name="Derks M.F."/>
            <person name="Anvar S.Y."/>
            <person name="Agamennone V."/>
            <person name="Suring W."/>
            <person name="Smit S."/>
            <person name="van Straalen N.M."/>
            <person name="Roelofs D."/>
        </authorList>
    </citation>
    <scope>NUCLEOTIDE SEQUENCE [LARGE SCALE GENOMIC DNA]</scope>
    <source>
        <tissue evidence="5">Mixed pool</tissue>
    </source>
</reference>
<dbReference type="AlphaFoldDB" id="A0A1D2NCA2"/>
<dbReference type="GO" id="GO:0003697">
    <property type="term" value="F:single-stranded DNA binding"/>
    <property type="evidence" value="ECO:0007669"/>
    <property type="project" value="TreeGrafter"/>
</dbReference>
<gene>
    <name evidence="5" type="ORF">Ocin01_03773</name>
</gene>
<evidence type="ECO:0000256" key="1">
    <source>
        <dbReference type="ARBA" id="ARBA00004123"/>
    </source>
</evidence>
<keyword evidence="4" id="KW-0804">Transcription</keyword>
<dbReference type="Proteomes" id="UP000094527">
    <property type="component" value="Unassembled WGS sequence"/>
</dbReference>
<dbReference type="GO" id="GO:0003727">
    <property type="term" value="F:single-stranded RNA binding"/>
    <property type="evidence" value="ECO:0007669"/>
    <property type="project" value="TreeGrafter"/>
</dbReference>
<dbReference type="GO" id="GO:0045948">
    <property type="term" value="P:positive regulation of translational initiation"/>
    <property type="evidence" value="ECO:0007669"/>
    <property type="project" value="TreeGrafter"/>
</dbReference>
<dbReference type="PANTHER" id="PTHR12709">
    <property type="entry name" value="DNA-DIRECTED RNA POLYMERASE II, III"/>
    <property type="match status" value="1"/>
</dbReference>
<evidence type="ECO:0000256" key="3">
    <source>
        <dbReference type="ARBA" id="ARBA00022478"/>
    </source>
</evidence>
<dbReference type="GO" id="GO:0000932">
    <property type="term" value="C:P-body"/>
    <property type="evidence" value="ECO:0007669"/>
    <property type="project" value="TreeGrafter"/>
</dbReference>
<dbReference type="PANTHER" id="PTHR12709:SF4">
    <property type="entry name" value="DNA-DIRECTED RNA POLYMERASE II SUBUNIT RPB7"/>
    <property type="match status" value="1"/>
</dbReference>
<evidence type="ECO:0000256" key="4">
    <source>
        <dbReference type="ARBA" id="ARBA00023163"/>
    </source>
</evidence>
<organism evidence="5 6">
    <name type="scientific">Orchesella cincta</name>
    <name type="common">Springtail</name>
    <name type="synonym">Podura cincta</name>
    <dbReference type="NCBI Taxonomy" id="48709"/>
    <lineage>
        <taxon>Eukaryota</taxon>
        <taxon>Metazoa</taxon>
        <taxon>Ecdysozoa</taxon>
        <taxon>Arthropoda</taxon>
        <taxon>Hexapoda</taxon>
        <taxon>Collembola</taxon>
        <taxon>Entomobryomorpha</taxon>
        <taxon>Entomobryoidea</taxon>
        <taxon>Orchesellidae</taxon>
        <taxon>Orchesellinae</taxon>
        <taxon>Orchesella</taxon>
    </lineage>
</organism>
<dbReference type="GO" id="GO:0031369">
    <property type="term" value="F:translation initiation factor binding"/>
    <property type="evidence" value="ECO:0007669"/>
    <property type="project" value="TreeGrafter"/>
</dbReference>
<protein>
    <submittedName>
        <fullName evidence="5">DNA-directed RNA polymerase II subunit RPB7</fullName>
    </submittedName>
</protein>
<sequence length="324" mass="37057">MFYYKTNLVRRVRLHPQYISEKTDPTLTVKKLAMQEVRGQFSLEHGYYVLPTCVTKVGKGYCLPLIGFVEFAVTFEAICLYPVVGEVVPAEVVFVTDTCVFFRYACVYGVVRSFSLNDMDYFNYEEKEMESENQERIKIGLFRSKVDKDKVIEKGTVVRVRITRRTLGCNGFFLVGSMLSDFLGPMKNPPAPPMSVMPGQKIKNEEDPILKNMKVEVEGEDDPAVVYTKVDVNAEYVSTIRNMKVEVDVEEDPALKNMKVEVDVEEDPALKNMKVEVDPILQNLKVENNIIPHDELRKIWRQQPYNKPAPLSPPLAPINLNFDP</sequence>
<comment type="caution">
    <text evidence="5">The sequence shown here is derived from an EMBL/GenBank/DDBJ whole genome shotgun (WGS) entry which is preliminary data.</text>
</comment>
<dbReference type="EMBL" id="LJIJ01000093">
    <property type="protein sequence ID" value="ODN02888.1"/>
    <property type="molecule type" value="Genomic_DNA"/>
</dbReference>
<dbReference type="InterPro" id="IPR012340">
    <property type="entry name" value="NA-bd_OB-fold"/>
</dbReference>
<dbReference type="GO" id="GO:0006367">
    <property type="term" value="P:transcription initiation at RNA polymerase II promoter"/>
    <property type="evidence" value="ECO:0007669"/>
    <property type="project" value="TreeGrafter"/>
</dbReference>
<keyword evidence="3 5" id="KW-0240">DNA-directed RNA polymerase</keyword>
<evidence type="ECO:0000313" key="5">
    <source>
        <dbReference type="EMBL" id="ODN02888.1"/>
    </source>
</evidence>
<keyword evidence="6" id="KW-1185">Reference proteome</keyword>
<evidence type="ECO:0000313" key="6">
    <source>
        <dbReference type="Proteomes" id="UP000094527"/>
    </source>
</evidence>
<dbReference type="InterPro" id="IPR036898">
    <property type="entry name" value="RNA_pol_Rpb7-like_N_sf"/>
</dbReference>